<dbReference type="AlphaFoldDB" id="A0A6A6XKS3"/>
<protein>
    <submittedName>
        <fullName evidence="1">Uncharacterized protein</fullName>
    </submittedName>
</protein>
<proteinExistence type="predicted"/>
<evidence type="ECO:0000313" key="2">
    <source>
        <dbReference type="Proteomes" id="UP000799757"/>
    </source>
</evidence>
<organism evidence="1 2">
    <name type="scientific">Melanomma pulvis-pyrius CBS 109.77</name>
    <dbReference type="NCBI Taxonomy" id="1314802"/>
    <lineage>
        <taxon>Eukaryota</taxon>
        <taxon>Fungi</taxon>
        <taxon>Dikarya</taxon>
        <taxon>Ascomycota</taxon>
        <taxon>Pezizomycotina</taxon>
        <taxon>Dothideomycetes</taxon>
        <taxon>Pleosporomycetidae</taxon>
        <taxon>Pleosporales</taxon>
        <taxon>Melanommataceae</taxon>
        <taxon>Melanomma</taxon>
    </lineage>
</organism>
<dbReference type="EMBL" id="MU001838">
    <property type="protein sequence ID" value="KAF2796167.1"/>
    <property type="molecule type" value="Genomic_DNA"/>
</dbReference>
<dbReference type="Proteomes" id="UP000799757">
    <property type="component" value="Unassembled WGS sequence"/>
</dbReference>
<gene>
    <name evidence="1" type="ORF">K505DRAFT_359558</name>
</gene>
<reference evidence="1" key="1">
    <citation type="journal article" date="2020" name="Stud. Mycol.">
        <title>101 Dothideomycetes genomes: a test case for predicting lifestyles and emergence of pathogens.</title>
        <authorList>
            <person name="Haridas S."/>
            <person name="Albert R."/>
            <person name="Binder M."/>
            <person name="Bloem J."/>
            <person name="Labutti K."/>
            <person name="Salamov A."/>
            <person name="Andreopoulos B."/>
            <person name="Baker S."/>
            <person name="Barry K."/>
            <person name="Bills G."/>
            <person name="Bluhm B."/>
            <person name="Cannon C."/>
            <person name="Castanera R."/>
            <person name="Culley D."/>
            <person name="Daum C."/>
            <person name="Ezra D."/>
            <person name="Gonzalez J."/>
            <person name="Henrissat B."/>
            <person name="Kuo A."/>
            <person name="Liang C."/>
            <person name="Lipzen A."/>
            <person name="Lutzoni F."/>
            <person name="Magnuson J."/>
            <person name="Mondo S."/>
            <person name="Nolan M."/>
            <person name="Ohm R."/>
            <person name="Pangilinan J."/>
            <person name="Park H.-J."/>
            <person name="Ramirez L."/>
            <person name="Alfaro M."/>
            <person name="Sun H."/>
            <person name="Tritt A."/>
            <person name="Yoshinaga Y."/>
            <person name="Zwiers L.-H."/>
            <person name="Turgeon B."/>
            <person name="Goodwin S."/>
            <person name="Spatafora J."/>
            <person name="Crous P."/>
            <person name="Grigoriev I."/>
        </authorList>
    </citation>
    <scope>NUCLEOTIDE SEQUENCE</scope>
    <source>
        <strain evidence="1">CBS 109.77</strain>
    </source>
</reference>
<name>A0A6A6XKS3_9PLEO</name>
<sequence>MPDRTWRLGLGIPFGGKAAILSTRSDAVVVCVCVPASISAVGDDAGGGVDSWGILFRMRAINALAGSTTSIVTALMTRAGDTGAGPAQLRIVSLPPAATATATQHTTALCTAYVFTGAGARPAAAWRCYPHERGLSGWPLRTCSPEPIRERPAWPGQAVKAPIIRVWGTGAWGATDPHWRRGAA</sequence>
<accession>A0A6A6XKS3</accession>
<keyword evidence="2" id="KW-1185">Reference proteome</keyword>
<evidence type="ECO:0000313" key="1">
    <source>
        <dbReference type="EMBL" id="KAF2796167.1"/>
    </source>
</evidence>